<dbReference type="Proteomes" id="UP000189739">
    <property type="component" value="Unassembled WGS sequence"/>
</dbReference>
<dbReference type="AlphaFoldDB" id="A0A1S9P8Q2"/>
<gene>
    <name evidence="1" type="ORF">BC343_14690</name>
</gene>
<keyword evidence="2" id="KW-1185">Reference proteome</keyword>
<dbReference type="Pfam" id="PF20365">
    <property type="entry name" value="DUF6660"/>
    <property type="match status" value="1"/>
</dbReference>
<name>A0A1S9P8Q2_9SPHI</name>
<dbReference type="InterPro" id="IPR046601">
    <property type="entry name" value="DUF6660"/>
</dbReference>
<reference evidence="1 2" key="1">
    <citation type="submission" date="2016-07" db="EMBL/GenBank/DDBJ databases">
        <title>Genomic analysis of zinc-resistant bacterium Mucilaginibacter pedocola TBZ30.</title>
        <authorList>
            <person name="Huang J."/>
            <person name="Tang J."/>
        </authorList>
    </citation>
    <scope>NUCLEOTIDE SEQUENCE [LARGE SCALE GENOMIC DNA]</scope>
    <source>
        <strain evidence="1 2">TBZ30</strain>
    </source>
</reference>
<organism evidence="1 2">
    <name type="scientific">Mucilaginibacter pedocola</name>
    <dbReference type="NCBI Taxonomy" id="1792845"/>
    <lineage>
        <taxon>Bacteria</taxon>
        <taxon>Pseudomonadati</taxon>
        <taxon>Bacteroidota</taxon>
        <taxon>Sphingobacteriia</taxon>
        <taxon>Sphingobacteriales</taxon>
        <taxon>Sphingobacteriaceae</taxon>
        <taxon>Mucilaginibacter</taxon>
    </lineage>
</organism>
<comment type="caution">
    <text evidence="1">The sequence shown here is derived from an EMBL/GenBank/DDBJ whole genome shotgun (WGS) entry which is preliminary data.</text>
</comment>
<protein>
    <submittedName>
        <fullName evidence="1">Uncharacterized protein</fullName>
    </submittedName>
</protein>
<proteinExistence type="predicted"/>
<accession>A0A1S9P8Q2</accession>
<dbReference type="EMBL" id="MBTF01000036">
    <property type="protein sequence ID" value="OOQ57350.1"/>
    <property type="molecule type" value="Genomic_DNA"/>
</dbReference>
<dbReference type="RefSeq" id="WP_078350644.1">
    <property type="nucleotide sequence ID" value="NZ_MBTF01000036.1"/>
</dbReference>
<dbReference type="STRING" id="1792845.BC343_14690"/>
<evidence type="ECO:0000313" key="1">
    <source>
        <dbReference type="EMBL" id="OOQ57350.1"/>
    </source>
</evidence>
<sequence>MKWICFLLALFFICLDMEPCKDGVSLPNTSGMSIVKTHQDHQSTQDQCPPLCHCGCCNMQVVIASKLIISPVTVKLAEMRASFLPESPVTRPSNIWQPPKLNA</sequence>
<evidence type="ECO:0000313" key="2">
    <source>
        <dbReference type="Proteomes" id="UP000189739"/>
    </source>
</evidence>